<dbReference type="InterPro" id="IPR050546">
    <property type="entry name" value="Glycosyl_Hydrlase_16"/>
</dbReference>
<dbReference type="PANTHER" id="PTHR10963:SF24">
    <property type="entry name" value="GLYCOSIDASE C21B10.07-RELATED"/>
    <property type="match status" value="1"/>
</dbReference>
<feature type="signal peptide" evidence="1">
    <location>
        <begin position="1"/>
        <end position="21"/>
    </location>
</feature>
<evidence type="ECO:0000313" key="3">
    <source>
        <dbReference type="EMBL" id="KAG0648235.1"/>
    </source>
</evidence>
<comment type="caution">
    <text evidence="3">The sequence shown here is derived from an EMBL/GenBank/DDBJ whole genome shotgun (WGS) entry which is preliminary data.</text>
</comment>
<evidence type="ECO:0000259" key="2">
    <source>
        <dbReference type="PROSITE" id="PS51762"/>
    </source>
</evidence>
<gene>
    <name evidence="3" type="ORF">D0Z07_5570</name>
</gene>
<dbReference type="OrthoDB" id="192832at2759"/>
<dbReference type="InterPro" id="IPR000757">
    <property type="entry name" value="Beta-glucanase-like"/>
</dbReference>
<organism evidence="3 4">
    <name type="scientific">Hyphodiscus hymeniophilus</name>
    <dbReference type="NCBI Taxonomy" id="353542"/>
    <lineage>
        <taxon>Eukaryota</taxon>
        <taxon>Fungi</taxon>
        <taxon>Dikarya</taxon>
        <taxon>Ascomycota</taxon>
        <taxon>Pezizomycotina</taxon>
        <taxon>Leotiomycetes</taxon>
        <taxon>Helotiales</taxon>
        <taxon>Hyphodiscaceae</taxon>
        <taxon>Hyphodiscus</taxon>
    </lineage>
</organism>
<keyword evidence="1" id="KW-0732">Signal</keyword>
<evidence type="ECO:0000256" key="1">
    <source>
        <dbReference type="SAM" id="SignalP"/>
    </source>
</evidence>
<name>A0A9P6VIC1_9HELO</name>
<proteinExistence type="predicted"/>
<evidence type="ECO:0000313" key="4">
    <source>
        <dbReference type="Proteomes" id="UP000785200"/>
    </source>
</evidence>
<protein>
    <recommendedName>
        <fullName evidence="2">GH16 domain-containing protein</fullName>
    </recommendedName>
</protein>
<dbReference type="AlphaFoldDB" id="A0A9P6VIC1"/>
<dbReference type="PROSITE" id="PS51762">
    <property type="entry name" value="GH16_2"/>
    <property type="match status" value="1"/>
</dbReference>
<reference evidence="3" key="1">
    <citation type="submission" date="2019-07" db="EMBL/GenBank/DDBJ databases">
        <title>Hyphodiscus hymeniophilus genome sequencing and assembly.</title>
        <authorList>
            <person name="Kramer G."/>
            <person name="Nodwell J."/>
        </authorList>
    </citation>
    <scope>NUCLEOTIDE SEQUENCE</scope>
    <source>
        <strain evidence="3">ATCC 34498</strain>
    </source>
</reference>
<dbReference type="CDD" id="cd02181">
    <property type="entry name" value="GH16_fungal_Lam16A_glucanase"/>
    <property type="match status" value="1"/>
</dbReference>
<dbReference type="EMBL" id="VNKQ01000010">
    <property type="protein sequence ID" value="KAG0648235.1"/>
    <property type="molecule type" value="Genomic_DNA"/>
</dbReference>
<dbReference type="PANTHER" id="PTHR10963">
    <property type="entry name" value="GLYCOSYL HYDROLASE-RELATED"/>
    <property type="match status" value="1"/>
</dbReference>
<dbReference type="GO" id="GO:0009251">
    <property type="term" value="P:glucan catabolic process"/>
    <property type="evidence" value="ECO:0007669"/>
    <property type="project" value="TreeGrafter"/>
</dbReference>
<accession>A0A9P6VIC1</accession>
<dbReference type="SUPFAM" id="SSF49899">
    <property type="entry name" value="Concanavalin A-like lectins/glucanases"/>
    <property type="match status" value="1"/>
</dbReference>
<dbReference type="Gene3D" id="2.60.120.200">
    <property type="match status" value="1"/>
</dbReference>
<dbReference type="Pfam" id="PF26113">
    <property type="entry name" value="GH16_XgeA"/>
    <property type="match status" value="1"/>
</dbReference>
<feature type="domain" description="GH16" evidence="2">
    <location>
        <begin position="1"/>
        <end position="312"/>
    </location>
</feature>
<feature type="chain" id="PRO_5040259146" description="GH16 domain-containing protein" evidence="1">
    <location>
        <begin position="22"/>
        <end position="316"/>
    </location>
</feature>
<keyword evidence="4" id="KW-1185">Reference proteome</keyword>
<dbReference type="GO" id="GO:0004553">
    <property type="term" value="F:hydrolase activity, hydrolyzing O-glycosyl compounds"/>
    <property type="evidence" value="ECO:0007669"/>
    <property type="project" value="InterPro"/>
</dbReference>
<dbReference type="InterPro" id="IPR013320">
    <property type="entry name" value="ConA-like_dom_sf"/>
</dbReference>
<dbReference type="Proteomes" id="UP000785200">
    <property type="component" value="Unassembled WGS sequence"/>
</dbReference>
<sequence>MPSTQVLAFGVTTLLATGTSALYTGCDHYNASNFFNEFSFFNEADPTQGFVNYLSMDQANLSSLAAFTLEASPSIFLGGDYKTANPPNPGRNSVRLTSNKSYAQGLFIADIAHMPNWPNSGEIDILEGFNENMNNTVTLHSGEGCVMSGPGSLPTSILTNPNCNANNGFDGCPTSTSNNQGYGPGFNEIGGGVYAMEWNSSAITVWFFPRSAMPADIIAANEMTSPDPSKWGTPTASFSGPGCDIGSHFKNHSIVFDTTFCGQWAGQAEVWGSSPCAALAPACNQYVAANPAAFQDAYWLINKVMVYQDYEAAGTK</sequence>